<organism evidence="2 3">
    <name type="scientific">Coccomyxa viridis</name>
    <dbReference type="NCBI Taxonomy" id="1274662"/>
    <lineage>
        <taxon>Eukaryota</taxon>
        <taxon>Viridiplantae</taxon>
        <taxon>Chlorophyta</taxon>
        <taxon>core chlorophytes</taxon>
        <taxon>Trebouxiophyceae</taxon>
        <taxon>Trebouxiophyceae incertae sedis</taxon>
        <taxon>Coccomyxaceae</taxon>
        <taxon>Coccomyxa</taxon>
    </lineage>
</organism>
<feature type="compositionally biased region" description="Low complexity" evidence="1">
    <location>
        <begin position="279"/>
        <end position="296"/>
    </location>
</feature>
<gene>
    <name evidence="2" type="primary">g12</name>
    <name evidence="2" type="ORF">VP750_LOCUS10</name>
</gene>
<reference evidence="2 3" key="1">
    <citation type="submission" date="2024-06" db="EMBL/GenBank/DDBJ databases">
        <authorList>
            <person name="Kraege A."/>
            <person name="Thomma B."/>
        </authorList>
    </citation>
    <scope>NUCLEOTIDE SEQUENCE [LARGE SCALE GENOMIC DNA]</scope>
</reference>
<dbReference type="EMBL" id="CAXHTA020000001">
    <property type="protein sequence ID" value="CAL5218351.1"/>
    <property type="molecule type" value="Genomic_DNA"/>
</dbReference>
<sequence>MEPYAGLLATLLHEAPESLEMLLAAPSYDVLMFWSLIGIAGYPVQTSAAGCLEVLIQAEHTGPRVLKHLEGAAWDVVAKALGHLVHSDASTNSDNPSLLPTSPGETLSAVLQLMAATLCSGMGQRAPSANAAASGQAEKPPARAAQPATKPAGRGKTAIKSDSTESSRLVLLEKAAQSDIPATLLQICKDTASGVRSRETAVKLVHALLTGRLWPTHHPSLTGTGCAGLVSVLSAGDMDPTSKIWAAATLQEFLLPGVALQTEAMLASTNAMPAAVPEAAPSQARQARAQERSQAPLQSLPAQTLPEAALIQSTDRILTVMSIGAMPVLAALAVGSPEGKAAKASNDVAALQLEAISCLRTLSLNNKCKSLLAKTGQAKMLLPLLTSKNNSLRWMSRQVLLNVATMEEAAEALERDGAPAHIHGMHVVRARRLCGQAERTNPQLLVLQENLYKHFGQA</sequence>
<evidence type="ECO:0000313" key="2">
    <source>
        <dbReference type="EMBL" id="CAL5218351.1"/>
    </source>
</evidence>
<name>A0ABP1FGC8_9CHLO</name>
<accession>A0ABP1FGC8</accession>
<keyword evidence="3" id="KW-1185">Reference proteome</keyword>
<evidence type="ECO:0000256" key="1">
    <source>
        <dbReference type="SAM" id="MobiDB-lite"/>
    </source>
</evidence>
<dbReference type="Proteomes" id="UP001497392">
    <property type="component" value="Unassembled WGS sequence"/>
</dbReference>
<protein>
    <submittedName>
        <fullName evidence="2">G12 protein</fullName>
    </submittedName>
</protein>
<feature type="region of interest" description="Disordered" evidence="1">
    <location>
        <begin position="279"/>
        <end position="298"/>
    </location>
</feature>
<feature type="region of interest" description="Disordered" evidence="1">
    <location>
        <begin position="127"/>
        <end position="162"/>
    </location>
</feature>
<dbReference type="SUPFAM" id="SSF48371">
    <property type="entry name" value="ARM repeat"/>
    <property type="match status" value="1"/>
</dbReference>
<dbReference type="InterPro" id="IPR016024">
    <property type="entry name" value="ARM-type_fold"/>
</dbReference>
<comment type="caution">
    <text evidence="2">The sequence shown here is derived from an EMBL/GenBank/DDBJ whole genome shotgun (WGS) entry which is preliminary data.</text>
</comment>
<proteinExistence type="predicted"/>
<feature type="compositionally biased region" description="Low complexity" evidence="1">
    <location>
        <begin position="127"/>
        <end position="137"/>
    </location>
</feature>
<evidence type="ECO:0000313" key="3">
    <source>
        <dbReference type="Proteomes" id="UP001497392"/>
    </source>
</evidence>